<evidence type="ECO:0000313" key="1">
    <source>
        <dbReference type="EMBL" id="ACS80001.1"/>
    </source>
</evidence>
<protein>
    <submittedName>
        <fullName evidence="1">Uncharacterized protein</fullName>
    </submittedName>
</protein>
<gene>
    <name evidence="1" type="ordered locus">Desal_1941</name>
</gene>
<dbReference type="AlphaFoldDB" id="C6BUJ2"/>
<name>C6BUJ2_MARSD</name>
<dbReference type="RefSeq" id="WP_015851817.1">
    <property type="nucleotide sequence ID" value="NC_012881.1"/>
</dbReference>
<dbReference type="KEGG" id="dsa:Desal_1941"/>
<reference evidence="1 2" key="1">
    <citation type="submission" date="2009-06" db="EMBL/GenBank/DDBJ databases">
        <title>Complete sequence of Desulfovibrio salexigens DSM 2638.</title>
        <authorList>
            <consortium name="US DOE Joint Genome Institute"/>
            <person name="Lucas S."/>
            <person name="Copeland A."/>
            <person name="Lapidus A."/>
            <person name="Glavina del Rio T."/>
            <person name="Tice H."/>
            <person name="Bruce D."/>
            <person name="Goodwin L."/>
            <person name="Pitluck S."/>
            <person name="Munk A.C."/>
            <person name="Brettin T."/>
            <person name="Detter J.C."/>
            <person name="Han C."/>
            <person name="Tapia R."/>
            <person name="Larimer F."/>
            <person name="Land M."/>
            <person name="Hauser L."/>
            <person name="Kyrpides N."/>
            <person name="Anderson I."/>
            <person name="Wall J.D."/>
            <person name="Arkin A.P."/>
            <person name="Dehal P."/>
            <person name="Chivian D."/>
            <person name="Giles B."/>
            <person name="Hazen T.C."/>
        </authorList>
    </citation>
    <scope>NUCLEOTIDE SEQUENCE [LARGE SCALE GENOMIC DNA]</scope>
    <source>
        <strain evidence="2">ATCC 14822 / DSM 2638 / NCIMB 8403 / VKM B-1763</strain>
    </source>
</reference>
<dbReference type="Proteomes" id="UP000002601">
    <property type="component" value="Chromosome"/>
</dbReference>
<dbReference type="HOGENOM" id="CLU_3215267_0_0_7"/>
<sequence>MKRVDDQNAGGVPCLDIEELREHIAEMENEGVEICSECVAEFYD</sequence>
<keyword evidence="2" id="KW-1185">Reference proteome</keyword>
<proteinExistence type="predicted"/>
<accession>C6BUJ2</accession>
<organism evidence="1 2">
    <name type="scientific">Maridesulfovibrio salexigens (strain ATCC 14822 / DSM 2638 / NCIMB 8403 / VKM B-1763)</name>
    <name type="common">Desulfovibrio salexigens</name>
    <dbReference type="NCBI Taxonomy" id="526222"/>
    <lineage>
        <taxon>Bacteria</taxon>
        <taxon>Pseudomonadati</taxon>
        <taxon>Thermodesulfobacteriota</taxon>
        <taxon>Desulfovibrionia</taxon>
        <taxon>Desulfovibrionales</taxon>
        <taxon>Desulfovibrionaceae</taxon>
        <taxon>Maridesulfovibrio</taxon>
    </lineage>
</organism>
<dbReference type="STRING" id="526222.Desal_1941"/>
<dbReference type="EMBL" id="CP001649">
    <property type="protein sequence ID" value="ACS80001.1"/>
    <property type="molecule type" value="Genomic_DNA"/>
</dbReference>
<evidence type="ECO:0000313" key="2">
    <source>
        <dbReference type="Proteomes" id="UP000002601"/>
    </source>
</evidence>